<evidence type="ECO:0000256" key="3">
    <source>
        <dbReference type="ARBA" id="ARBA00023163"/>
    </source>
</evidence>
<dbReference type="RefSeq" id="WP_393176998.1">
    <property type="nucleotide sequence ID" value="NZ_JBICRM010000057.1"/>
</dbReference>
<gene>
    <name evidence="6" type="ORF">ACFLIM_47435</name>
</gene>
<dbReference type="Pfam" id="PF00440">
    <property type="entry name" value="TetR_N"/>
    <property type="match status" value="1"/>
</dbReference>
<proteinExistence type="predicted"/>
<dbReference type="PRINTS" id="PR00455">
    <property type="entry name" value="HTHTETR"/>
</dbReference>
<evidence type="ECO:0000259" key="5">
    <source>
        <dbReference type="PROSITE" id="PS50977"/>
    </source>
</evidence>
<keyword evidence="2 4" id="KW-0238">DNA-binding</keyword>
<organism evidence="6 7">
    <name type="scientific">Nonomuraea marmarensis</name>
    <dbReference type="NCBI Taxonomy" id="3351344"/>
    <lineage>
        <taxon>Bacteria</taxon>
        <taxon>Bacillati</taxon>
        <taxon>Actinomycetota</taxon>
        <taxon>Actinomycetes</taxon>
        <taxon>Streptosporangiales</taxon>
        <taxon>Streptosporangiaceae</taxon>
        <taxon>Nonomuraea</taxon>
    </lineage>
</organism>
<dbReference type="Proteomes" id="UP001603978">
    <property type="component" value="Unassembled WGS sequence"/>
</dbReference>
<dbReference type="PANTHER" id="PTHR30055">
    <property type="entry name" value="HTH-TYPE TRANSCRIPTIONAL REGULATOR RUTR"/>
    <property type="match status" value="1"/>
</dbReference>
<dbReference type="Pfam" id="PF21597">
    <property type="entry name" value="TetR_C_43"/>
    <property type="match status" value="1"/>
</dbReference>
<dbReference type="Gene3D" id="1.10.357.10">
    <property type="entry name" value="Tetracycline Repressor, domain 2"/>
    <property type="match status" value="1"/>
</dbReference>
<sequence>MTTGTGARPLRADAARNRRAVIDAARDAFDRDGVNTSLDDIARAAGVGPGTLYRHFPSRDELVLAVIDDRLTELHRLGVELLDEPDPLRVVHRWLDAYIEQSGMYEGLARSLVTPPPAADEHSSCWLAIKAGMALVRRAAEAGVLRADTDAADVQALAAAIAWVDGQSPPDPDRRIRMLRMMLDGIRPR</sequence>
<dbReference type="SUPFAM" id="SSF46689">
    <property type="entry name" value="Homeodomain-like"/>
    <property type="match status" value="1"/>
</dbReference>
<reference evidence="6 7" key="1">
    <citation type="submission" date="2024-10" db="EMBL/GenBank/DDBJ databases">
        <authorList>
            <person name="Topkara A.R."/>
            <person name="Saygin H."/>
        </authorList>
    </citation>
    <scope>NUCLEOTIDE SEQUENCE [LARGE SCALE GENOMIC DNA]</scope>
    <source>
        <strain evidence="6 7">M3C6</strain>
    </source>
</reference>
<comment type="caution">
    <text evidence="6">The sequence shown here is derived from an EMBL/GenBank/DDBJ whole genome shotgun (WGS) entry which is preliminary data.</text>
</comment>
<dbReference type="InterPro" id="IPR009057">
    <property type="entry name" value="Homeodomain-like_sf"/>
</dbReference>
<dbReference type="InterPro" id="IPR050109">
    <property type="entry name" value="HTH-type_TetR-like_transc_reg"/>
</dbReference>
<feature type="domain" description="HTH tetR-type" evidence="5">
    <location>
        <begin position="15"/>
        <end position="74"/>
    </location>
</feature>
<dbReference type="InterPro" id="IPR049445">
    <property type="entry name" value="TetR_SbtR-like_C"/>
</dbReference>
<evidence type="ECO:0000313" key="6">
    <source>
        <dbReference type="EMBL" id="MFG1710820.1"/>
    </source>
</evidence>
<dbReference type="PANTHER" id="PTHR30055:SF234">
    <property type="entry name" value="HTH-TYPE TRANSCRIPTIONAL REGULATOR BETI"/>
    <property type="match status" value="1"/>
</dbReference>
<dbReference type="InterPro" id="IPR001647">
    <property type="entry name" value="HTH_TetR"/>
</dbReference>
<evidence type="ECO:0000256" key="4">
    <source>
        <dbReference type="PROSITE-ProRule" id="PRU00335"/>
    </source>
</evidence>
<evidence type="ECO:0000256" key="1">
    <source>
        <dbReference type="ARBA" id="ARBA00023015"/>
    </source>
</evidence>
<dbReference type="InterPro" id="IPR036271">
    <property type="entry name" value="Tet_transcr_reg_TetR-rel_C_sf"/>
</dbReference>
<name>A0ABW7AX64_9ACTN</name>
<keyword evidence="3" id="KW-0804">Transcription</keyword>
<keyword evidence="7" id="KW-1185">Reference proteome</keyword>
<feature type="DNA-binding region" description="H-T-H motif" evidence="4">
    <location>
        <begin position="37"/>
        <end position="56"/>
    </location>
</feature>
<dbReference type="SUPFAM" id="SSF48498">
    <property type="entry name" value="Tetracyclin repressor-like, C-terminal domain"/>
    <property type="match status" value="1"/>
</dbReference>
<dbReference type="PROSITE" id="PS50977">
    <property type="entry name" value="HTH_TETR_2"/>
    <property type="match status" value="1"/>
</dbReference>
<evidence type="ECO:0000313" key="7">
    <source>
        <dbReference type="Proteomes" id="UP001603978"/>
    </source>
</evidence>
<accession>A0ABW7AX64</accession>
<protein>
    <submittedName>
        <fullName evidence="6">TetR/AcrR family transcriptional regulator</fullName>
    </submittedName>
</protein>
<dbReference type="EMBL" id="JBICRM010000057">
    <property type="protein sequence ID" value="MFG1710820.1"/>
    <property type="molecule type" value="Genomic_DNA"/>
</dbReference>
<evidence type="ECO:0000256" key="2">
    <source>
        <dbReference type="ARBA" id="ARBA00023125"/>
    </source>
</evidence>
<keyword evidence="1" id="KW-0805">Transcription regulation</keyword>